<keyword evidence="1" id="KW-0472">Membrane</keyword>
<evidence type="ECO:0000256" key="1">
    <source>
        <dbReference type="SAM" id="Phobius"/>
    </source>
</evidence>
<dbReference type="Proteomes" id="UP000237344">
    <property type="component" value="Unassembled WGS sequence"/>
</dbReference>
<keyword evidence="1" id="KW-1133">Transmembrane helix</keyword>
<proteinExistence type="predicted"/>
<accession>A0A2S3W1C6</accession>
<evidence type="ECO:0000313" key="3">
    <source>
        <dbReference type="Proteomes" id="UP000237344"/>
    </source>
</evidence>
<name>A0A2S3W1C6_9PROT</name>
<dbReference type="EMBL" id="POTC01000020">
    <property type="protein sequence ID" value="POF62647.1"/>
    <property type="molecule type" value="Genomic_DNA"/>
</dbReference>
<reference evidence="2 3" key="1">
    <citation type="submission" date="2018-01" db="EMBL/GenBank/DDBJ databases">
        <title>Draft Genome Sequence of Komagataeibacter maltaceti LMG 1529, a Vinegar Producing Acetic Acid Bacterium Isolated from Malt Vinegar Brewery Acetifiers.</title>
        <authorList>
            <person name="Zhang Q."/>
            <person name="Hollensteiner J."/>
            <person name="Poehlein A."/>
            <person name="Daniel R."/>
        </authorList>
    </citation>
    <scope>NUCLEOTIDE SEQUENCE [LARGE SCALE GENOMIC DNA]</scope>
    <source>
        <strain evidence="2 3">LMG 1529</strain>
    </source>
</reference>
<dbReference type="AlphaFoldDB" id="A0A2S3W1C6"/>
<comment type="caution">
    <text evidence="2">The sequence shown here is derived from an EMBL/GenBank/DDBJ whole genome shotgun (WGS) entry which is preliminary data.</text>
</comment>
<keyword evidence="1" id="KW-0812">Transmembrane</keyword>
<keyword evidence="3" id="KW-1185">Reference proteome</keyword>
<gene>
    <name evidence="2" type="ORF">KMAL_17680</name>
</gene>
<feature type="transmembrane region" description="Helical" evidence="1">
    <location>
        <begin position="21"/>
        <end position="38"/>
    </location>
</feature>
<protein>
    <submittedName>
        <fullName evidence="2">Uncharacterized protein</fullName>
    </submittedName>
</protein>
<organism evidence="2 3">
    <name type="scientific">Novacetimonas maltaceti</name>
    <dbReference type="NCBI Taxonomy" id="1203393"/>
    <lineage>
        <taxon>Bacteria</taxon>
        <taxon>Pseudomonadati</taxon>
        <taxon>Pseudomonadota</taxon>
        <taxon>Alphaproteobacteria</taxon>
        <taxon>Acetobacterales</taxon>
        <taxon>Acetobacteraceae</taxon>
        <taxon>Novacetimonas</taxon>
    </lineage>
</organism>
<evidence type="ECO:0000313" key="2">
    <source>
        <dbReference type="EMBL" id="POF62647.1"/>
    </source>
</evidence>
<sequence length="39" mass="4524">MNHRHQSGTVPHLFADLMRTAMFKACISLAFTGFVNYFY</sequence>